<keyword evidence="1" id="KW-0805">Transcription regulation</keyword>
<dbReference type="RefSeq" id="XP_068366299.1">
    <property type="nucleotide sequence ID" value="XM_068499220.1"/>
</dbReference>
<protein>
    <recommendedName>
        <fullName evidence="6">Myb-like domain-containing protein</fullName>
    </recommendedName>
</protein>
<feature type="region of interest" description="Disordered" evidence="5">
    <location>
        <begin position="139"/>
        <end position="160"/>
    </location>
</feature>
<feature type="domain" description="Myb-like" evidence="6">
    <location>
        <begin position="90"/>
        <end position="132"/>
    </location>
</feature>
<evidence type="ECO:0000256" key="5">
    <source>
        <dbReference type="SAM" id="MobiDB-lite"/>
    </source>
</evidence>
<dbReference type="GO" id="GO:0042796">
    <property type="term" value="P:snRNA transcription by RNA polymerase III"/>
    <property type="evidence" value="ECO:0007669"/>
    <property type="project" value="TreeGrafter"/>
</dbReference>
<sequence length="264" mass="30715">MRIQFSNQIISFSMKGRVVNKLKHRKFTEEMDQILLNVINQFFPMPESGERINYKLVTEEFNRLSPIERTQKQIRERYTGYVSPLLNKQWTESDKQLCIELFQKYGNHWGRIAAHFPHKSSNIVHSFIRSFMSNYHNSLKKSSKKGKKKKNIKKSIQSSPEVDSKIMNFYESIDPTNHQFPDINENDSFNSSNKNEEGNNEIMYVNTNTEVSIGSQQHELIGNPSEKPVESSYDKGNGPNSLSFFDDELVESDGYDILGMSIYF</sequence>
<name>A0A1J4KPJ5_9EUKA</name>
<reference evidence="7" key="1">
    <citation type="submission" date="2016-10" db="EMBL/GenBank/DDBJ databases">
        <authorList>
            <person name="Benchimol M."/>
            <person name="Almeida L.G."/>
            <person name="Vasconcelos A.T."/>
            <person name="Perreira-Neves A."/>
            <person name="Rosa I.A."/>
            <person name="Tasca T."/>
            <person name="Bogo M.R."/>
            <person name="de Souza W."/>
        </authorList>
    </citation>
    <scope>NUCLEOTIDE SEQUENCE [LARGE SCALE GENOMIC DNA]</scope>
    <source>
        <strain evidence="7">K</strain>
    </source>
</reference>
<organism evidence="7 8">
    <name type="scientific">Tritrichomonas foetus</name>
    <dbReference type="NCBI Taxonomy" id="1144522"/>
    <lineage>
        <taxon>Eukaryota</taxon>
        <taxon>Metamonada</taxon>
        <taxon>Parabasalia</taxon>
        <taxon>Tritrichomonadida</taxon>
        <taxon>Tritrichomonadidae</taxon>
        <taxon>Tritrichomonas</taxon>
    </lineage>
</organism>
<dbReference type="GO" id="GO:0042795">
    <property type="term" value="P:snRNA transcription by RNA polymerase II"/>
    <property type="evidence" value="ECO:0007669"/>
    <property type="project" value="TreeGrafter"/>
</dbReference>
<dbReference type="GeneID" id="94833924"/>
<proteinExistence type="predicted"/>
<dbReference type="PROSITE" id="PS50090">
    <property type="entry name" value="MYB_LIKE"/>
    <property type="match status" value="1"/>
</dbReference>
<dbReference type="OrthoDB" id="2143914at2759"/>
<keyword evidence="8" id="KW-1185">Reference proteome</keyword>
<evidence type="ECO:0000256" key="1">
    <source>
        <dbReference type="ARBA" id="ARBA00023015"/>
    </source>
</evidence>
<gene>
    <name evidence="7" type="ORF">TRFO_16833</name>
</gene>
<dbReference type="GO" id="GO:0019185">
    <property type="term" value="C:snRNA-activating protein complex"/>
    <property type="evidence" value="ECO:0007669"/>
    <property type="project" value="TreeGrafter"/>
</dbReference>
<dbReference type="AlphaFoldDB" id="A0A1J4KPJ5"/>
<dbReference type="InterPro" id="IPR051575">
    <property type="entry name" value="Myb-like_DNA-bd"/>
</dbReference>
<evidence type="ECO:0000259" key="6">
    <source>
        <dbReference type="PROSITE" id="PS50090"/>
    </source>
</evidence>
<evidence type="ECO:0000256" key="4">
    <source>
        <dbReference type="ARBA" id="ARBA00023242"/>
    </source>
</evidence>
<dbReference type="Gene3D" id="1.10.10.60">
    <property type="entry name" value="Homeodomain-like"/>
    <property type="match status" value="2"/>
</dbReference>
<dbReference type="GO" id="GO:0000978">
    <property type="term" value="F:RNA polymerase II cis-regulatory region sequence-specific DNA binding"/>
    <property type="evidence" value="ECO:0007669"/>
    <property type="project" value="TreeGrafter"/>
</dbReference>
<dbReference type="VEuPathDB" id="TrichDB:TRFO_16833"/>
<keyword evidence="4" id="KW-0539">Nucleus</keyword>
<feature type="compositionally biased region" description="Basic residues" evidence="5">
    <location>
        <begin position="139"/>
        <end position="153"/>
    </location>
</feature>
<accession>A0A1J4KPJ5</accession>
<dbReference type="InterPro" id="IPR009057">
    <property type="entry name" value="Homeodomain-like_sf"/>
</dbReference>
<evidence type="ECO:0000256" key="3">
    <source>
        <dbReference type="ARBA" id="ARBA00023163"/>
    </source>
</evidence>
<dbReference type="PANTHER" id="PTHR46621">
    <property type="entry name" value="SNRNA-ACTIVATING PROTEIN COMPLEX SUBUNIT 4"/>
    <property type="match status" value="1"/>
</dbReference>
<dbReference type="GO" id="GO:0001006">
    <property type="term" value="F:RNA polymerase III type 3 promoter sequence-specific DNA binding"/>
    <property type="evidence" value="ECO:0007669"/>
    <property type="project" value="TreeGrafter"/>
</dbReference>
<evidence type="ECO:0000256" key="2">
    <source>
        <dbReference type="ARBA" id="ARBA00023125"/>
    </source>
</evidence>
<dbReference type="Pfam" id="PF00249">
    <property type="entry name" value="Myb_DNA-binding"/>
    <property type="match status" value="1"/>
</dbReference>
<dbReference type="SUPFAM" id="SSF46689">
    <property type="entry name" value="Homeodomain-like"/>
    <property type="match status" value="1"/>
</dbReference>
<dbReference type="PANTHER" id="PTHR46621:SF1">
    <property type="entry name" value="SNRNA-ACTIVATING PROTEIN COMPLEX SUBUNIT 4"/>
    <property type="match status" value="1"/>
</dbReference>
<comment type="caution">
    <text evidence="7">The sequence shown here is derived from an EMBL/GenBank/DDBJ whole genome shotgun (WGS) entry which is preliminary data.</text>
</comment>
<keyword evidence="2" id="KW-0238">DNA-binding</keyword>
<evidence type="ECO:0000313" key="8">
    <source>
        <dbReference type="Proteomes" id="UP000179807"/>
    </source>
</evidence>
<dbReference type="InterPro" id="IPR001005">
    <property type="entry name" value="SANT/Myb"/>
</dbReference>
<dbReference type="CDD" id="cd00167">
    <property type="entry name" value="SANT"/>
    <property type="match status" value="1"/>
</dbReference>
<dbReference type="Proteomes" id="UP000179807">
    <property type="component" value="Unassembled WGS sequence"/>
</dbReference>
<dbReference type="SMART" id="SM00717">
    <property type="entry name" value="SANT"/>
    <property type="match status" value="2"/>
</dbReference>
<evidence type="ECO:0000313" key="7">
    <source>
        <dbReference type="EMBL" id="OHT13163.1"/>
    </source>
</evidence>
<dbReference type="EMBL" id="MLAK01000547">
    <property type="protein sequence ID" value="OHT13163.1"/>
    <property type="molecule type" value="Genomic_DNA"/>
</dbReference>
<keyword evidence="3" id="KW-0804">Transcription</keyword>